<keyword evidence="7" id="KW-1185">Reference proteome</keyword>
<feature type="transmembrane region" description="Helical" evidence="5">
    <location>
        <begin position="208"/>
        <end position="231"/>
    </location>
</feature>
<name>A0ABQ9XHQ5_9EUKA</name>
<evidence type="ECO:0000256" key="4">
    <source>
        <dbReference type="ARBA" id="ARBA00023136"/>
    </source>
</evidence>
<keyword evidence="2 5" id="KW-0812">Transmembrane</keyword>
<evidence type="ECO:0000313" key="7">
    <source>
        <dbReference type="Proteomes" id="UP001281761"/>
    </source>
</evidence>
<comment type="subcellular location">
    <subcellularLocation>
        <location evidence="1">Membrane</location>
        <topology evidence="1">Multi-pass membrane protein</topology>
    </subcellularLocation>
</comment>
<dbReference type="EMBL" id="JARBJD010000150">
    <property type="protein sequence ID" value="KAK2949720.1"/>
    <property type="molecule type" value="Genomic_DNA"/>
</dbReference>
<dbReference type="Proteomes" id="UP001281761">
    <property type="component" value="Unassembled WGS sequence"/>
</dbReference>
<keyword evidence="4 5" id="KW-0472">Membrane</keyword>
<dbReference type="InterPro" id="IPR018499">
    <property type="entry name" value="Tetraspanin/Peripherin"/>
</dbReference>
<proteinExistence type="predicted"/>
<feature type="transmembrane region" description="Helical" evidence="5">
    <location>
        <begin position="303"/>
        <end position="332"/>
    </location>
</feature>
<accession>A0ABQ9XHQ5</accession>
<evidence type="ECO:0000256" key="5">
    <source>
        <dbReference type="SAM" id="Phobius"/>
    </source>
</evidence>
<protein>
    <submittedName>
        <fullName evidence="6">Uncharacterized protein</fullName>
    </submittedName>
</protein>
<gene>
    <name evidence="6" type="ORF">BLNAU_15294</name>
</gene>
<organism evidence="6 7">
    <name type="scientific">Blattamonas nauphoetae</name>
    <dbReference type="NCBI Taxonomy" id="2049346"/>
    <lineage>
        <taxon>Eukaryota</taxon>
        <taxon>Metamonada</taxon>
        <taxon>Preaxostyla</taxon>
        <taxon>Oxymonadida</taxon>
        <taxon>Blattamonas</taxon>
    </lineage>
</organism>
<comment type="caution">
    <text evidence="6">The sequence shown here is derived from an EMBL/GenBank/DDBJ whole genome shotgun (WGS) entry which is preliminary data.</text>
</comment>
<dbReference type="Pfam" id="PF00335">
    <property type="entry name" value="Tetraspanin"/>
    <property type="match status" value="1"/>
</dbReference>
<feature type="transmembrane region" description="Helical" evidence="5">
    <location>
        <begin position="243"/>
        <end position="266"/>
    </location>
</feature>
<sequence>MDERRGPRIFLGIINAILALAGVAAIILASIFLKYSPLMWILLIFGIIFVALPFLVIIGACSDRSGCCSKFSFATSIFVSFFVVLIGVVAAIAFWNSEGLYYSFIGTETGFNQLQNVTKVECDGTELQCMDDIITKASSFTKFAPIILLVILVVVLVSAFFMLGIQGRSFLSRVVLSFVSLLILVLGAGLLVIGIMFLVAAGKTSTPFITWCFIIFIIVGAFLVLAALLGYFGCCCKATPIHVIYIIIVSVCTIALLVFSIVAAVMPGKIAEQIEKDEKMKETLLKVFTQAMKLKTDEMKLTFLTHVLVGLLRLVAVVGFCFAAYLVCAIIASSVKMCCRYDEGADGLPYGRGRGSLLSAD</sequence>
<evidence type="ECO:0000256" key="1">
    <source>
        <dbReference type="ARBA" id="ARBA00004141"/>
    </source>
</evidence>
<feature type="transmembrane region" description="Helical" evidence="5">
    <location>
        <begin position="9"/>
        <end position="32"/>
    </location>
</feature>
<evidence type="ECO:0000313" key="6">
    <source>
        <dbReference type="EMBL" id="KAK2949720.1"/>
    </source>
</evidence>
<feature type="transmembrane region" description="Helical" evidence="5">
    <location>
        <begin position="38"/>
        <end position="61"/>
    </location>
</feature>
<evidence type="ECO:0000256" key="2">
    <source>
        <dbReference type="ARBA" id="ARBA00022692"/>
    </source>
</evidence>
<keyword evidence="3 5" id="KW-1133">Transmembrane helix</keyword>
<feature type="transmembrane region" description="Helical" evidence="5">
    <location>
        <begin position="143"/>
        <end position="163"/>
    </location>
</feature>
<evidence type="ECO:0000256" key="3">
    <source>
        <dbReference type="ARBA" id="ARBA00022989"/>
    </source>
</evidence>
<feature type="transmembrane region" description="Helical" evidence="5">
    <location>
        <begin position="175"/>
        <end position="202"/>
    </location>
</feature>
<feature type="transmembrane region" description="Helical" evidence="5">
    <location>
        <begin position="73"/>
        <end position="95"/>
    </location>
</feature>
<reference evidence="6 7" key="1">
    <citation type="journal article" date="2022" name="bioRxiv">
        <title>Genomics of Preaxostyla Flagellates Illuminates Evolutionary Transitions and the Path Towards Mitochondrial Loss.</title>
        <authorList>
            <person name="Novak L.V.F."/>
            <person name="Treitli S.C."/>
            <person name="Pyrih J."/>
            <person name="Halakuc P."/>
            <person name="Pipaliya S.V."/>
            <person name="Vacek V."/>
            <person name="Brzon O."/>
            <person name="Soukal P."/>
            <person name="Eme L."/>
            <person name="Dacks J.B."/>
            <person name="Karnkowska A."/>
            <person name="Elias M."/>
            <person name="Hampl V."/>
        </authorList>
    </citation>
    <scope>NUCLEOTIDE SEQUENCE [LARGE SCALE GENOMIC DNA]</scope>
    <source>
        <strain evidence="6">NAU3</strain>
        <tissue evidence="6">Gut</tissue>
    </source>
</reference>